<gene>
    <name evidence="4" type="ORF">BDV25DRAFT_127494</name>
</gene>
<evidence type="ECO:0000313" key="4">
    <source>
        <dbReference type="EMBL" id="KAE8153168.1"/>
    </source>
</evidence>
<sequence>MRLIHTTRLVLEEFIGNPPPYAILSHRWGEAEISFQEFTRNDWHDAKGAGKIKSFCAKARDAGLEYGWVDTCCINKDSSAELSEAINSMFQWYKNSAICYAYLYDVAFDKDGFVSYTVIKDSEWFRRGWTLQELIAPANVNFLACNWDNIANKHDSRLCNALCEVTNIDRSVLRGEMPLSAFSIAQRMSWASGRRTTRVEDMAYCLLGIFDVNMPLLYGEGEKAFIRLQEEIMKDSADQTIFAWERPEESAHGQPHDNPVTVTNRGVRFNSPRYTELHNRNILVLECQDTNGSSGSVVGIGLERRPGGHNQFLRSRPTLFRNIPLKEFRGVANETSYVMKSFVGKESGTTFYENSIYQQLDPAKAAQKNVLVFFDVVNLEQEMDSNIGKIRRMVKDTGLPFCAFYARTNTIGRHEFGDFISESYNAWEVYDRWSNLRADSSSSDLWKEREAYFAMKDFRVEFCQPVGRVKFLGLFDAVYPLLGPGDSEGERFIRDVSKHWGSIENIRHAVSIDEPQAALRPILINNELSDKGERQSPVIKEMWFVGGHGVSTYHTE</sequence>
<feature type="domain" description="DUF8212" evidence="3">
    <location>
        <begin position="223"/>
        <end position="259"/>
    </location>
</feature>
<reference evidence="4 5" key="1">
    <citation type="submission" date="2019-04" db="EMBL/GenBank/DDBJ databases">
        <title>Friends and foes A comparative genomics study of 23 Aspergillus species from section Flavi.</title>
        <authorList>
            <consortium name="DOE Joint Genome Institute"/>
            <person name="Kjaerbolling I."/>
            <person name="Vesth T."/>
            <person name="Frisvad J.C."/>
            <person name="Nybo J.L."/>
            <person name="Theobald S."/>
            <person name="Kildgaard S."/>
            <person name="Isbrandt T."/>
            <person name="Kuo A."/>
            <person name="Sato A."/>
            <person name="Lyhne E.K."/>
            <person name="Kogle M.E."/>
            <person name="Wiebenga A."/>
            <person name="Kun R.S."/>
            <person name="Lubbers R.J."/>
            <person name="Makela M.R."/>
            <person name="Barry K."/>
            <person name="Chovatia M."/>
            <person name="Clum A."/>
            <person name="Daum C."/>
            <person name="Haridas S."/>
            <person name="He G."/>
            <person name="LaButti K."/>
            <person name="Lipzen A."/>
            <person name="Mondo S."/>
            <person name="Riley R."/>
            <person name="Salamov A."/>
            <person name="Simmons B.A."/>
            <person name="Magnuson J.K."/>
            <person name="Henrissat B."/>
            <person name="Mortensen U.H."/>
            <person name="Larsen T.O."/>
            <person name="Devries R.P."/>
            <person name="Grigoriev I.V."/>
            <person name="Machida M."/>
            <person name="Baker S.E."/>
            <person name="Andersen M.R."/>
        </authorList>
    </citation>
    <scope>NUCLEOTIDE SEQUENCE [LARGE SCALE GENOMIC DNA]</scope>
    <source>
        <strain evidence="4 5">IBT 18842</strain>
    </source>
</reference>
<proteinExistence type="predicted"/>
<feature type="domain" description="T6SS Phospholipase effector Tle1-like catalytic" evidence="2">
    <location>
        <begin position="423"/>
        <end position="549"/>
    </location>
</feature>
<keyword evidence="5" id="KW-1185">Reference proteome</keyword>
<evidence type="ECO:0000313" key="5">
    <source>
        <dbReference type="Proteomes" id="UP000325780"/>
    </source>
</evidence>
<dbReference type="InterPro" id="IPR018712">
    <property type="entry name" value="Tle1-like_cat"/>
</dbReference>
<dbReference type="PANTHER" id="PTHR10622:SF10">
    <property type="entry name" value="HET DOMAIN-CONTAINING PROTEIN"/>
    <property type="match status" value="1"/>
</dbReference>
<dbReference type="AlphaFoldDB" id="A0A5N6U3L5"/>
<dbReference type="Pfam" id="PF09994">
    <property type="entry name" value="T6SS_Tle1-like_cat"/>
    <property type="match status" value="1"/>
</dbReference>
<evidence type="ECO:0000259" key="1">
    <source>
        <dbReference type="Pfam" id="PF06985"/>
    </source>
</evidence>
<dbReference type="OrthoDB" id="674604at2759"/>
<dbReference type="PANTHER" id="PTHR10622">
    <property type="entry name" value="HET DOMAIN-CONTAINING PROTEIN"/>
    <property type="match status" value="1"/>
</dbReference>
<accession>A0A5N6U3L5</accession>
<dbReference type="Pfam" id="PF06985">
    <property type="entry name" value="HET"/>
    <property type="match status" value="1"/>
</dbReference>
<evidence type="ECO:0000259" key="3">
    <source>
        <dbReference type="Pfam" id="PF26640"/>
    </source>
</evidence>
<dbReference type="InterPro" id="IPR010730">
    <property type="entry name" value="HET"/>
</dbReference>
<name>A0A5N6U3L5_ASPAV</name>
<evidence type="ECO:0000259" key="2">
    <source>
        <dbReference type="Pfam" id="PF09994"/>
    </source>
</evidence>
<dbReference type="EMBL" id="ML742043">
    <property type="protein sequence ID" value="KAE8153168.1"/>
    <property type="molecule type" value="Genomic_DNA"/>
</dbReference>
<dbReference type="Proteomes" id="UP000325780">
    <property type="component" value="Unassembled WGS sequence"/>
</dbReference>
<dbReference type="Pfam" id="PF26640">
    <property type="entry name" value="DUF8212"/>
    <property type="match status" value="1"/>
</dbReference>
<feature type="domain" description="Heterokaryon incompatibility" evidence="1">
    <location>
        <begin position="21"/>
        <end position="105"/>
    </location>
</feature>
<organism evidence="4 5">
    <name type="scientific">Aspergillus avenaceus</name>
    <dbReference type="NCBI Taxonomy" id="36643"/>
    <lineage>
        <taxon>Eukaryota</taxon>
        <taxon>Fungi</taxon>
        <taxon>Dikarya</taxon>
        <taxon>Ascomycota</taxon>
        <taxon>Pezizomycotina</taxon>
        <taxon>Eurotiomycetes</taxon>
        <taxon>Eurotiomycetidae</taxon>
        <taxon>Eurotiales</taxon>
        <taxon>Aspergillaceae</taxon>
        <taxon>Aspergillus</taxon>
        <taxon>Aspergillus subgen. Circumdati</taxon>
    </lineage>
</organism>
<protein>
    <submittedName>
        <fullName evidence="4">Heterokaryon incompatibility protein-domain-containing protein</fullName>
    </submittedName>
</protein>
<dbReference type="InterPro" id="IPR058525">
    <property type="entry name" value="DUF8212"/>
</dbReference>